<feature type="domain" description="SIS" evidence="2">
    <location>
        <begin position="192"/>
        <end position="338"/>
    </location>
</feature>
<dbReference type="Gene3D" id="3.40.50.10490">
    <property type="entry name" value="Glucose-6-phosphate isomerase like protein, domain 1"/>
    <property type="match status" value="2"/>
</dbReference>
<evidence type="ECO:0000313" key="3">
    <source>
        <dbReference type="EMBL" id="MFB9756918.1"/>
    </source>
</evidence>
<dbReference type="EC" id="3.5.-.-" evidence="3"/>
<dbReference type="Proteomes" id="UP001589619">
    <property type="component" value="Unassembled WGS sequence"/>
</dbReference>
<dbReference type="CDD" id="cd05009">
    <property type="entry name" value="SIS_GlmS_GlmD_2"/>
    <property type="match status" value="1"/>
</dbReference>
<organism evidence="3 4">
    <name type="scientific">Paenibacillus hodogayensis</name>
    <dbReference type="NCBI Taxonomy" id="279208"/>
    <lineage>
        <taxon>Bacteria</taxon>
        <taxon>Bacillati</taxon>
        <taxon>Bacillota</taxon>
        <taxon>Bacilli</taxon>
        <taxon>Bacillales</taxon>
        <taxon>Paenibacillaceae</taxon>
        <taxon>Paenibacillus</taxon>
    </lineage>
</organism>
<dbReference type="PROSITE" id="PS51464">
    <property type="entry name" value="SIS"/>
    <property type="match status" value="2"/>
</dbReference>
<dbReference type="CDD" id="cd05008">
    <property type="entry name" value="SIS_GlmS_GlmD_1"/>
    <property type="match status" value="1"/>
</dbReference>
<sequence length="350" mass="39089">MYQSYIEIFEQYDSLKQTSEYVQAQRESISQLFESEKPQEIVFVACGSSYWGSLSASVTMEHKLGVRCYTVASGDVLLNQDYYKKRFTKPLIIAPSRSGSTSETIQAVTLLKESYHSSVLSIVEYENSPLAQISDLCLYIPWCNEASVCQTRSFVSLYMTQLFLTSIWSHDHSLIEEADRYIQNASMIIRANEDRLKRIAEQPWDHVVALGNGSLFGVACEGALIMLEMAQIPVSFYNTLELRHGPIVNVNAKTLVVLFSSGNSTEGQRLEEDLAQDCRNKGAEVIAIGKAGTFQQLNELFSLEQQSHTELTAFLGSFVAQGVAYYKAIQKGVNPDSPQGLNPWIQIGTP</sequence>
<name>A0ABV5W8L1_9BACL</name>
<dbReference type="RefSeq" id="WP_344906387.1">
    <property type="nucleotide sequence ID" value="NZ_BAAAYO010000003.1"/>
</dbReference>
<evidence type="ECO:0000259" key="2">
    <source>
        <dbReference type="PROSITE" id="PS51464"/>
    </source>
</evidence>
<dbReference type="SUPFAM" id="SSF53697">
    <property type="entry name" value="SIS domain"/>
    <property type="match status" value="1"/>
</dbReference>
<dbReference type="InterPro" id="IPR035466">
    <property type="entry name" value="GlmS/AgaS_SIS"/>
</dbReference>
<dbReference type="InterPro" id="IPR046348">
    <property type="entry name" value="SIS_dom_sf"/>
</dbReference>
<gene>
    <name evidence="3" type="ORF">ACFFNY_35575</name>
</gene>
<dbReference type="EMBL" id="JBHMAG010000030">
    <property type="protein sequence ID" value="MFB9756918.1"/>
    <property type="molecule type" value="Genomic_DNA"/>
</dbReference>
<dbReference type="GO" id="GO:0016787">
    <property type="term" value="F:hydrolase activity"/>
    <property type="evidence" value="ECO:0007669"/>
    <property type="project" value="UniProtKB-KW"/>
</dbReference>
<feature type="domain" description="SIS" evidence="2">
    <location>
        <begin position="29"/>
        <end position="184"/>
    </location>
</feature>
<evidence type="ECO:0000256" key="1">
    <source>
        <dbReference type="ARBA" id="ARBA00022737"/>
    </source>
</evidence>
<dbReference type="InterPro" id="IPR035490">
    <property type="entry name" value="GlmS/FrlB_SIS"/>
</dbReference>
<proteinExistence type="predicted"/>
<dbReference type="PANTHER" id="PTHR10937:SF4">
    <property type="entry name" value="GLUCOSAMINE-6-PHOSPHATE DEAMINASE"/>
    <property type="match status" value="1"/>
</dbReference>
<keyword evidence="1" id="KW-0677">Repeat</keyword>
<dbReference type="Pfam" id="PF01380">
    <property type="entry name" value="SIS"/>
    <property type="match status" value="2"/>
</dbReference>
<dbReference type="InterPro" id="IPR001347">
    <property type="entry name" value="SIS_dom"/>
</dbReference>
<keyword evidence="3" id="KW-0378">Hydrolase</keyword>
<reference evidence="3 4" key="1">
    <citation type="submission" date="2024-09" db="EMBL/GenBank/DDBJ databases">
        <authorList>
            <person name="Sun Q."/>
            <person name="Mori K."/>
        </authorList>
    </citation>
    <scope>NUCLEOTIDE SEQUENCE [LARGE SCALE GENOMIC DNA]</scope>
    <source>
        <strain evidence="3 4">JCM 12520</strain>
    </source>
</reference>
<keyword evidence="4" id="KW-1185">Reference proteome</keyword>
<dbReference type="PANTHER" id="PTHR10937">
    <property type="entry name" value="GLUCOSAMINE--FRUCTOSE-6-PHOSPHATE AMINOTRANSFERASE, ISOMERIZING"/>
    <property type="match status" value="1"/>
</dbReference>
<comment type="caution">
    <text evidence="3">The sequence shown here is derived from an EMBL/GenBank/DDBJ whole genome shotgun (WGS) entry which is preliminary data.</text>
</comment>
<accession>A0ABV5W8L1</accession>
<protein>
    <submittedName>
        <fullName evidence="3">SIS domain-containing protein</fullName>
        <ecNumber evidence="3">3.5.-.-</ecNumber>
    </submittedName>
</protein>
<evidence type="ECO:0000313" key="4">
    <source>
        <dbReference type="Proteomes" id="UP001589619"/>
    </source>
</evidence>